<organism evidence="1 3">
    <name type="scientific">Phytophthora nicotianae</name>
    <name type="common">Potato buckeye rot agent</name>
    <name type="synonym">Phytophthora parasitica</name>
    <dbReference type="NCBI Taxonomy" id="4792"/>
    <lineage>
        <taxon>Eukaryota</taxon>
        <taxon>Sar</taxon>
        <taxon>Stramenopiles</taxon>
        <taxon>Oomycota</taxon>
        <taxon>Peronosporomycetes</taxon>
        <taxon>Peronosporales</taxon>
        <taxon>Peronosporaceae</taxon>
        <taxon>Phytophthora</taxon>
    </lineage>
</organism>
<dbReference type="Proteomes" id="UP000053864">
    <property type="component" value="Unassembled WGS sequence"/>
</dbReference>
<dbReference type="EMBL" id="KI672060">
    <property type="protein sequence ID" value="ETL43884.1"/>
    <property type="molecule type" value="Genomic_DNA"/>
</dbReference>
<accession>W2JBV5</accession>
<dbReference type="EMBL" id="KI692034">
    <property type="protein sequence ID" value="ETM50213.1"/>
    <property type="molecule type" value="Genomic_DNA"/>
</dbReference>
<name>W2JBV5_PHYNI</name>
<feature type="non-terminal residue" evidence="1">
    <location>
        <position position="1"/>
    </location>
</feature>
<dbReference type="Proteomes" id="UP000054532">
    <property type="component" value="Unassembled WGS sequence"/>
</dbReference>
<gene>
    <name evidence="2" type="ORF">L914_05707</name>
    <name evidence="1" type="ORF">L916_05704</name>
</gene>
<evidence type="ECO:0000313" key="3">
    <source>
        <dbReference type="Proteomes" id="UP000053864"/>
    </source>
</evidence>
<proteinExistence type="predicted"/>
<reference evidence="2" key="2">
    <citation type="submission" date="2013-11" db="EMBL/GenBank/DDBJ databases">
        <title>The Genome Sequence of Phytophthora parasitica IAC_01/95.</title>
        <authorList>
            <consortium name="The Broad Institute Genomics Platform"/>
            <person name="Russ C."/>
            <person name="Tyler B."/>
            <person name="Panabieres F."/>
            <person name="Shan W."/>
            <person name="Tripathy S."/>
            <person name="Grunwald N."/>
            <person name="Machado M."/>
            <person name="Johnson C.S."/>
            <person name="Arredondo F."/>
            <person name="Hong C."/>
            <person name="Coffey M."/>
            <person name="Young S.K."/>
            <person name="Zeng Q."/>
            <person name="Gargeya S."/>
            <person name="Fitzgerald M."/>
            <person name="Abouelleil A."/>
            <person name="Alvarado L."/>
            <person name="Chapman S.B."/>
            <person name="Gainer-Dewar J."/>
            <person name="Goldberg J."/>
            <person name="Griggs A."/>
            <person name="Gujja S."/>
            <person name="Hansen M."/>
            <person name="Howarth C."/>
            <person name="Imamovic A."/>
            <person name="Ireland A."/>
            <person name="Larimer J."/>
            <person name="McCowan C."/>
            <person name="Murphy C."/>
            <person name="Pearson M."/>
            <person name="Poon T.W."/>
            <person name="Priest M."/>
            <person name="Roberts A."/>
            <person name="Saif S."/>
            <person name="Shea T."/>
            <person name="Sykes S."/>
            <person name="Wortman J."/>
            <person name="Nusbaum C."/>
            <person name="Birren B."/>
        </authorList>
    </citation>
    <scope>NUCLEOTIDE SEQUENCE [LARGE SCALE GENOMIC DNA]</scope>
    <source>
        <strain evidence="2">IAC_01/95</strain>
    </source>
</reference>
<reference evidence="1 3" key="1">
    <citation type="submission" date="2013-11" db="EMBL/GenBank/DDBJ databases">
        <title>The Genome Sequence of Phytophthora parasitica CJ05E6.</title>
        <authorList>
            <consortium name="The Broad Institute Genomics Platform"/>
            <person name="Russ C."/>
            <person name="Tyler B."/>
            <person name="Panabieres F."/>
            <person name="Shan W."/>
            <person name="Tripathy S."/>
            <person name="Grunwald N."/>
            <person name="Machado M."/>
            <person name="Johnson C.S."/>
            <person name="Arredondo F."/>
            <person name="Hong C."/>
            <person name="Coffey M."/>
            <person name="Young S.K."/>
            <person name="Zeng Q."/>
            <person name="Gargeya S."/>
            <person name="Fitzgerald M."/>
            <person name="Abouelleil A."/>
            <person name="Alvarado L."/>
            <person name="Chapman S.B."/>
            <person name="Gainer-Dewar J."/>
            <person name="Goldberg J."/>
            <person name="Griggs A."/>
            <person name="Gujja S."/>
            <person name="Hansen M."/>
            <person name="Howarth C."/>
            <person name="Imamovic A."/>
            <person name="Ireland A."/>
            <person name="Larimer J."/>
            <person name="McCowan C."/>
            <person name="Murphy C."/>
            <person name="Pearson M."/>
            <person name="Poon T.W."/>
            <person name="Priest M."/>
            <person name="Roberts A."/>
            <person name="Saif S."/>
            <person name="Shea T."/>
            <person name="Sykes S."/>
            <person name="Wortman J."/>
            <person name="Nusbaum C."/>
            <person name="Birren B."/>
        </authorList>
    </citation>
    <scope>NUCLEOTIDE SEQUENCE [LARGE SCALE GENOMIC DNA]</scope>
    <source>
        <strain evidence="1 3">CJ05E6</strain>
    </source>
</reference>
<protein>
    <submittedName>
        <fullName evidence="1">Uncharacterized protein</fullName>
    </submittedName>
</protein>
<evidence type="ECO:0000313" key="2">
    <source>
        <dbReference type="EMBL" id="ETM50213.1"/>
    </source>
</evidence>
<dbReference type="AlphaFoldDB" id="W2JBV5"/>
<sequence length="94" mass="10000">AKKAERRCRILLLLFLASKKGTILLRLTYTIHSSRRGGAVELRALRQLRSTSLAAPRRVCDLAGKDAAICSPAKEMEVAAAVHAGIGSSGILSS</sequence>
<evidence type="ECO:0000313" key="1">
    <source>
        <dbReference type="EMBL" id="ETL43884.1"/>
    </source>
</evidence>